<dbReference type="InterPro" id="IPR036322">
    <property type="entry name" value="WD40_repeat_dom_sf"/>
</dbReference>
<dbReference type="PROSITE" id="PS50082">
    <property type="entry name" value="WD_REPEATS_2"/>
    <property type="match status" value="1"/>
</dbReference>
<dbReference type="InterPro" id="IPR015943">
    <property type="entry name" value="WD40/YVTN_repeat-like_dom_sf"/>
</dbReference>
<evidence type="ECO:0000259" key="10">
    <source>
        <dbReference type="Pfam" id="PF25295"/>
    </source>
</evidence>
<dbReference type="OrthoDB" id="10255582at2759"/>
<organism evidence="11 12">
    <name type="scientific">Stylonychia lemnae</name>
    <name type="common">Ciliate</name>
    <dbReference type="NCBI Taxonomy" id="5949"/>
    <lineage>
        <taxon>Eukaryota</taxon>
        <taxon>Sar</taxon>
        <taxon>Alveolata</taxon>
        <taxon>Ciliophora</taxon>
        <taxon>Intramacronucleata</taxon>
        <taxon>Spirotrichea</taxon>
        <taxon>Stichotrichia</taxon>
        <taxon>Sporadotrichida</taxon>
        <taxon>Oxytrichidae</taxon>
        <taxon>Stylonychinae</taxon>
        <taxon>Stylonychia</taxon>
    </lineage>
</organism>
<dbReference type="InterPro" id="IPR056153">
    <property type="entry name" value="Beta-prop_IFT122_1st"/>
</dbReference>
<name>A0A077ZSU1_STYLE</name>
<dbReference type="PANTHER" id="PTHR12764:SF4">
    <property type="entry name" value="INTRAFLAGELLAR TRANSPORT PROTEIN 122 HOMOLOG"/>
    <property type="match status" value="1"/>
</dbReference>
<keyword evidence="4" id="KW-0677">Repeat</keyword>
<dbReference type="PANTHER" id="PTHR12764">
    <property type="entry name" value="WD REPEAT DOMAIN-RELATED"/>
    <property type="match status" value="1"/>
</dbReference>
<protein>
    <recommendedName>
        <fullName evidence="2">Intraflagellar transport protein 122 homolog</fullName>
    </recommendedName>
</protein>
<evidence type="ECO:0000256" key="7">
    <source>
        <dbReference type="PROSITE-ProRule" id="PRU00221"/>
    </source>
</evidence>
<dbReference type="Gene3D" id="1.25.40.470">
    <property type="match status" value="1"/>
</dbReference>
<gene>
    <name evidence="11" type="primary">Contig12541.g13387</name>
    <name evidence="11" type="ORF">STYLEM_1340</name>
</gene>
<evidence type="ECO:0000313" key="12">
    <source>
        <dbReference type="Proteomes" id="UP000039865"/>
    </source>
</evidence>
<dbReference type="SUPFAM" id="SSF50978">
    <property type="entry name" value="WD40 repeat-like"/>
    <property type="match status" value="2"/>
</dbReference>
<evidence type="ECO:0000256" key="6">
    <source>
        <dbReference type="ARBA" id="ARBA00023273"/>
    </source>
</evidence>
<dbReference type="GO" id="GO:0030991">
    <property type="term" value="C:intraciliary transport particle A"/>
    <property type="evidence" value="ECO:0007669"/>
    <property type="project" value="TreeGrafter"/>
</dbReference>
<evidence type="ECO:0000256" key="2">
    <source>
        <dbReference type="ARBA" id="ARBA00019442"/>
    </source>
</evidence>
<evidence type="ECO:0000256" key="5">
    <source>
        <dbReference type="ARBA" id="ARBA00023069"/>
    </source>
</evidence>
<dbReference type="Gene3D" id="2.130.10.10">
    <property type="entry name" value="YVTN repeat-like/Quinoprotein amine dehydrogenase"/>
    <property type="match status" value="2"/>
</dbReference>
<dbReference type="InterPro" id="IPR011990">
    <property type="entry name" value="TPR-like_helical_dom_sf"/>
</dbReference>
<dbReference type="EMBL" id="CCKQ01001282">
    <property type="protein sequence ID" value="CDW72380.1"/>
    <property type="molecule type" value="Genomic_DNA"/>
</dbReference>
<keyword evidence="5" id="KW-0969">Cilium</keyword>
<dbReference type="Proteomes" id="UP000039865">
    <property type="component" value="Unassembled WGS sequence"/>
</dbReference>
<dbReference type="PROSITE" id="PS50294">
    <property type="entry name" value="WD_REPEATS_REGION"/>
    <property type="match status" value="1"/>
</dbReference>
<dbReference type="InterPro" id="IPR001680">
    <property type="entry name" value="WD40_rpt"/>
</dbReference>
<dbReference type="SMART" id="SM00320">
    <property type="entry name" value="WD40"/>
    <property type="match status" value="6"/>
</dbReference>
<comment type="subcellular location">
    <subcellularLocation>
        <location evidence="1">Cell projection</location>
        <location evidence="1">Cilium</location>
    </subcellularLocation>
</comment>
<evidence type="ECO:0000256" key="3">
    <source>
        <dbReference type="ARBA" id="ARBA00022574"/>
    </source>
</evidence>
<keyword evidence="11" id="KW-0282">Flagellum</keyword>
<dbReference type="AlphaFoldDB" id="A0A077ZSU1"/>
<evidence type="ECO:0000313" key="11">
    <source>
        <dbReference type="EMBL" id="CDW72380.1"/>
    </source>
</evidence>
<dbReference type="GO" id="GO:1905515">
    <property type="term" value="P:non-motile cilium assembly"/>
    <property type="evidence" value="ECO:0007669"/>
    <property type="project" value="TreeGrafter"/>
</dbReference>
<accession>A0A077ZSU1</accession>
<dbReference type="InterPro" id="IPR039857">
    <property type="entry name" value="Ift122/121"/>
</dbReference>
<feature type="domain" description="IFT122 first beta-propeller" evidence="9">
    <location>
        <begin position="176"/>
        <end position="276"/>
    </location>
</feature>
<evidence type="ECO:0000256" key="1">
    <source>
        <dbReference type="ARBA" id="ARBA00004138"/>
    </source>
</evidence>
<dbReference type="GO" id="GO:0061512">
    <property type="term" value="P:protein localization to cilium"/>
    <property type="evidence" value="ECO:0007669"/>
    <property type="project" value="TreeGrafter"/>
</dbReference>
<dbReference type="GO" id="GO:0035721">
    <property type="term" value="P:intraciliary retrograde transport"/>
    <property type="evidence" value="ECO:0007669"/>
    <property type="project" value="TreeGrafter"/>
</dbReference>
<evidence type="ECO:0000256" key="4">
    <source>
        <dbReference type="ARBA" id="ARBA00022737"/>
    </source>
</evidence>
<proteinExistence type="predicted"/>
<evidence type="ECO:0000259" key="8">
    <source>
        <dbReference type="Pfam" id="PF23377"/>
    </source>
</evidence>
<dbReference type="InterPro" id="IPR056152">
    <property type="entry name" value="Beta-prop_IFT122_2nd"/>
</dbReference>
<keyword evidence="12" id="KW-1185">Reference proteome</keyword>
<dbReference type="InParanoid" id="A0A077ZSU1"/>
<keyword evidence="6" id="KW-0966">Cell projection</keyword>
<feature type="repeat" description="WD" evidence="7">
    <location>
        <begin position="34"/>
        <end position="66"/>
    </location>
</feature>
<dbReference type="OMA" id="GDSFDTW"/>
<dbReference type="Pfam" id="PF23377">
    <property type="entry name" value="Beta-prop_IFT122_2nd"/>
    <property type="match status" value="1"/>
</dbReference>
<reference evidence="11 12" key="1">
    <citation type="submission" date="2014-06" db="EMBL/GenBank/DDBJ databases">
        <authorList>
            <person name="Swart Estienne"/>
        </authorList>
    </citation>
    <scope>NUCLEOTIDE SEQUENCE [LARGE SCALE GENOMIC DNA]</scope>
    <source>
        <strain evidence="11 12">130c</strain>
    </source>
</reference>
<evidence type="ECO:0000259" key="9">
    <source>
        <dbReference type="Pfam" id="PF23381"/>
    </source>
</evidence>
<dbReference type="Pfam" id="PF25295">
    <property type="entry name" value="TPR_IFT122"/>
    <property type="match status" value="1"/>
</dbReference>
<keyword evidence="3 7" id="KW-0853">WD repeat</keyword>
<dbReference type="Pfam" id="PF23381">
    <property type="entry name" value="Beta-prop_IFT122_1st"/>
    <property type="match status" value="2"/>
</dbReference>
<dbReference type="InterPro" id="IPR057411">
    <property type="entry name" value="TPR_IFT122"/>
</dbReference>
<sequence>MRTLIQWQDMIVLVAVADRVFIYDAHTGEMIKQTRGHKDSVYCIAYSKDGQKFATGGADNSVVIWSSAGEGLLKYNHNDKIQCLSFNPVLQNLASCSSIDFGLWQADQANVNKQKVNAKCCACDWSPDGQILAIGLVSGYILVKDKTGTDLFTIQKSNNAIWCLAFCTQKFDTSDNSLIAGSWDQKLSIYQISGGKQYKQVGNDKDLGFDPCSINFYPTGEYMTIAGSDKKITLWNKEGVLLGTVGEMKDWIWSVAVNPVSKGIFSGSNNGIIAMHNVEFNTIHGLYQDRYAYRELMTDVIIQHLVTETRVKIRCRDYIKKIAIYKDRLAVQLPEKIIIYSVSGEDPYDMKYKAYKKINKKIDCNLLFVVSQHLILVFEMKIQLLSFNGILEREWVLDSNIKYVKTISGPPKREGLLVGLKNGSVMKIFIDNGFPIPIVKQATPIKVVDISADRQKIAVIDEFNSLFVYDIRSQQLLFQEINVFSVAWNLEMEDMIAYTGKDTLFIKTREMPPSSQRLPGFVVGFKGSKIFCLHSTSMNTIDVPQSSTFYRFLEKKDFAMAYKIACIGVTEQDWRALGIEALLDKNFYLSRKAFVRIRDLKFIDLCDLAEQMNQMRNLNEHWLVGEILSYQGKYKEAVQYFIKNNLQDKAINLYTTLKKFTEANELIKQLPNGKSDPVIMQKQADYLRETGQWKEAAELYQQAGKYKEAIEIYGKRQVLDSVMEVCKNLDKAKNKAEIELCAKYFRQAGHHTFAKQAYLMLGDIKGLMALHVELHKWDEAFMLAKQNQDLQNVIYLPYADWLSANDRFDEAQEAYKKASRPDLSLRIVEFLTHNAVVEKRFQDAAQYYWMLAAESLQLIKEAGPKATKQDKKYLTHFEEYMKLAEIYQAYQLIHKFIEESYQAVIQGPLFNEAIFNASRFLVSNLGKRQPAGINKVYIYYALSYLGYKFEAFKTARFGYEKLQSLKIPVAWQDDIDLANLKVRAKPFSDKDGFSVICNRCMNTNALVNSTGDICTSCGHPFVRNFIGFDTLPLVEFQPRPDIPYKKVLEFLKMDPPEEANGAVRQAPKKKQKQVKYCYKQYSRGDGWQENNNEDEQTLNFQQDYGEDLENDHFTQKMLEWLETQVTADSYRPVEVDERIMKSMRYEEVYVVDYSQLCPTLQRKFYKNMVPDVAITVCEKCCKFFMQDEYEFAYMEKGCCPFCKNVEKDKGVKNVYGSLADIHR</sequence>
<feature type="domain" description="IFT122 first beta-propeller" evidence="9">
    <location>
        <begin position="12"/>
        <end position="163"/>
    </location>
</feature>
<dbReference type="GO" id="GO:0097730">
    <property type="term" value="C:non-motile cilium"/>
    <property type="evidence" value="ECO:0007669"/>
    <property type="project" value="TreeGrafter"/>
</dbReference>
<dbReference type="SUPFAM" id="SSF48452">
    <property type="entry name" value="TPR-like"/>
    <property type="match status" value="1"/>
</dbReference>
<feature type="domain" description="IFT122 second beta-propeller" evidence="8">
    <location>
        <begin position="284"/>
        <end position="538"/>
    </location>
</feature>
<feature type="domain" description="Intraflagellar transport protein 122 homolog TPR" evidence="10">
    <location>
        <begin position="545"/>
        <end position="936"/>
    </location>
</feature>